<reference evidence="7" key="2">
    <citation type="submission" date="2020-09" db="EMBL/GenBank/DDBJ databases">
        <authorList>
            <person name="Sun Q."/>
            <person name="Kim S."/>
        </authorList>
    </citation>
    <scope>NUCLEOTIDE SEQUENCE</scope>
    <source>
        <strain evidence="7">KCTC 32296</strain>
    </source>
</reference>
<dbReference type="InterPro" id="IPR036291">
    <property type="entry name" value="NAD(P)-bd_dom_sf"/>
</dbReference>
<evidence type="ECO:0000256" key="5">
    <source>
        <dbReference type="RuleBase" id="RU000363"/>
    </source>
</evidence>
<dbReference type="SMART" id="SM00822">
    <property type="entry name" value="PKS_KR"/>
    <property type="match status" value="1"/>
</dbReference>
<protein>
    <recommendedName>
        <fullName evidence="4">D-xylose 1-dehydrogenase</fullName>
        <ecNumber evidence="3">1.1.1.175</ecNumber>
    </recommendedName>
</protein>
<dbReference type="InterPro" id="IPR057326">
    <property type="entry name" value="KR_dom"/>
</dbReference>
<keyword evidence="8" id="KW-1185">Reference proteome</keyword>
<dbReference type="Gene3D" id="3.40.50.720">
    <property type="entry name" value="NAD(P)-binding Rossmann-like Domain"/>
    <property type="match status" value="1"/>
</dbReference>
<proteinExistence type="inferred from homology"/>
<reference evidence="7" key="1">
    <citation type="journal article" date="2014" name="Int. J. Syst. Evol. Microbiol.">
        <title>Complete genome sequence of Corynebacterium casei LMG S-19264T (=DSM 44701T), isolated from a smear-ripened cheese.</title>
        <authorList>
            <consortium name="US DOE Joint Genome Institute (JGI-PGF)"/>
            <person name="Walter F."/>
            <person name="Albersmeier A."/>
            <person name="Kalinowski J."/>
            <person name="Ruckert C."/>
        </authorList>
    </citation>
    <scope>NUCLEOTIDE SEQUENCE</scope>
    <source>
        <strain evidence="7">KCTC 32296</strain>
    </source>
</reference>
<feature type="domain" description="Ketoreductase" evidence="6">
    <location>
        <begin position="6"/>
        <end position="177"/>
    </location>
</feature>
<dbReference type="PANTHER" id="PTHR43669">
    <property type="entry name" value="5-KETO-D-GLUCONATE 5-REDUCTASE"/>
    <property type="match status" value="1"/>
</dbReference>
<dbReference type="EMBL" id="BMZB01000001">
    <property type="protein sequence ID" value="GGZ29750.1"/>
    <property type="molecule type" value="Genomic_DNA"/>
</dbReference>
<keyword evidence="2" id="KW-0560">Oxidoreductase</keyword>
<dbReference type="Pfam" id="PF00106">
    <property type="entry name" value="adh_short"/>
    <property type="match status" value="1"/>
</dbReference>
<evidence type="ECO:0000256" key="1">
    <source>
        <dbReference type="ARBA" id="ARBA00006484"/>
    </source>
</evidence>
<dbReference type="Proteomes" id="UP000662572">
    <property type="component" value="Unassembled WGS sequence"/>
</dbReference>
<name>A0A918Q248_9CAUL</name>
<dbReference type="FunFam" id="3.40.50.720:FF:000084">
    <property type="entry name" value="Short-chain dehydrogenase reductase"/>
    <property type="match status" value="1"/>
</dbReference>
<evidence type="ECO:0000313" key="8">
    <source>
        <dbReference type="Proteomes" id="UP000662572"/>
    </source>
</evidence>
<comment type="caution">
    <text evidence="7">The sequence shown here is derived from an EMBL/GenBank/DDBJ whole genome shotgun (WGS) entry which is preliminary data.</text>
</comment>
<dbReference type="PRINTS" id="PR00081">
    <property type="entry name" value="GDHRDH"/>
</dbReference>
<evidence type="ECO:0000256" key="4">
    <source>
        <dbReference type="ARBA" id="ARBA00069939"/>
    </source>
</evidence>
<dbReference type="AlphaFoldDB" id="A0A918Q248"/>
<dbReference type="PANTHER" id="PTHR43669:SF12">
    <property type="entry name" value="BLR5618 PROTEIN"/>
    <property type="match status" value="1"/>
</dbReference>
<gene>
    <name evidence="7" type="ORF">GCM10011273_14780</name>
</gene>
<dbReference type="CDD" id="cd05233">
    <property type="entry name" value="SDR_c"/>
    <property type="match status" value="1"/>
</dbReference>
<comment type="similarity">
    <text evidence="1 5">Belongs to the short-chain dehydrogenases/reductases (SDR) family.</text>
</comment>
<evidence type="ECO:0000313" key="7">
    <source>
        <dbReference type="EMBL" id="GGZ29750.1"/>
    </source>
</evidence>
<accession>A0A918Q248</accession>
<dbReference type="InterPro" id="IPR002347">
    <property type="entry name" value="SDR_fam"/>
</dbReference>
<evidence type="ECO:0000256" key="2">
    <source>
        <dbReference type="ARBA" id="ARBA00023002"/>
    </source>
</evidence>
<sequence>MTYKTKIAVITGAGSGIGRAVAVALSQAGWSLVLAGRRKAALKDTAELCAGETLCVPTDVTDEASVAGLFEATINRFGRVDMLFNNAGVSAAAVPLEDLDWARAKAVIDTNVTGAMLCAREAIRAMKAQTPQGGRIINNGSISAYAPRPHAAPYVMSKHAVTGLTKSIILDGRPFGITAAQIDIGNAVTDMSEAMASGVLQADGGIRPEPRMDVAHVAYTVVHMANLPPEANMPFVTIMATNMPLYGRG</sequence>
<organism evidence="7 8">
    <name type="scientific">Asticcacaulis endophyticus</name>
    <dbReference type="NCBI Taxonomy" id="1395890"/>
    <lineage>
        <taxon>Bacteria</taxon>
        <taxon>Pseudomonadati</taxon>
        <taxon>Pseudomonadota</taxon>
        <taxon>Alphaproteobacteria</taxon>
        <taxon>Caulobacterales</taxon>
        <taxon>Caulobacteraceae</taxon>
        <taxon>Asticcacaulis</taxon>
    </lineage>
</organism>
<dbReference type="GO" id="GO:0047838">
    <property type="term" value="F:D-xylose 1-dehydrogenase (NAD+) activity"/>
    <property type="evidence" value="ECO:0007669"/>
    <property type="project" value="UniProtKB-EC"/>
</dbReference>
<evidence type="ECO:0000259" key="6">
    <source>
        <dbReference type="SMART" id="SM00822"/>
    </source>
</evidence>
<dbReference type="PRINTS" id="PR00080">
    <property type="entry name" value="SDRFAMILY"/>
</dbReference>
<dbReference type="RefSeq" id="WP_189485727.1">
    <property type="nucleotide sequence ID" value="NZ_BMZB01000001.1"/>
</dbReference>
<dbReference type="SUPFAM" id="SSF51735">
    <property type="entry name" value="NAD(P)-binding Rossmann-fold domains"/>
    <property type="match status" value="1"/>
</dbReference>
<evidence type="ECO:0000256" key="3">
    <source>
        <dbReference type="ARBA" id="ARBA00066641"/>
    </source>
</evidence>
<dbReference type="EC" id="1.1.1.175" evidence="3"/>